<gene>
    <name evidence="2" type="ORF">G9444_4957</name>
</gene>
<dbReference type="InterPro" id="IPR001647">
    <property type="entry name" value="HTH_TetR"/>
</dbReference>
<dbReference type="GO" id="GO:0000976">
    <property type="term" value="F:transcription cis-regulatory region binding"/>
    <property type="evidence" value="ECO:0007669"/>
    <property type="project" value="TreeGrafter"/>
</dbReference>
<dbReference type="PROSITE" id="PS50977">
    <property type="entry name" value="HTH_TETR_2"/>
    <property type="match status" value="1"/>
</dbReference>
<organism evidence="2 3">
    <name type="scientific">Rhodococcus erythropolis</name>
    <name type="common">Arthrobacter picolinophilus</name>
    <dbReference type="NCBI Taxonomy" id="1833"/>
    <lineage>
        <taxon>Bacteria</taxon>
        <taxon>Bacillati</taxon>
        <taxon>Actinomycetota</taxon>
        <taxon>Actinomycetes</taxon>
        <taxon>Mycobacteriales</taxon>
        <taxon>Nocardiaceae</taxon>
        <taxon>Rhodococcus</taxon>
        <taxon>Rhodococcus erythropolis group</taxon>
    </lineage>
</organism>
<evidence type="ECO:0000256" key="1">
    <source>
        <dbReference type="ARBA" id="ARBA00023125"/>
    </source>
</evidence>
<dbReference type="Pfam" id="PF00440">
    <property type="entry name" value="TetR_N"/>
    <property type="match status" value="1"/>
</dbReference>
<dbReference type="PANTHER" id="PTHR30055">
    <property type="entry name" value="HTH-TYPE TRANSCRIPTIONAL REGULATOR RUTR"/>
    <property type="match status" value="1"/>
</dbReference>
<dbReference type="GO" id="GO:0003700">
    <property type="term" value="F:DNA-binding transcription factor activity"/>
    <property type="evidence" value="ECO:0007669"/>
    <property type="project" value="TreeGrafter"/>
</dbReference>
<proteinExistence type="predicted"/>
<name>A0A6G9CZF5_RHOER</name>
<dbReference type="Proteomes" id="UP000502345">
    <property type="component" value="Chromosome"/>
</dbReference>
<dbReference type="EMBL" id="CP050124">
    <property type="protein sequence ID" value="QIP42200.1"/>
    <property type="molecule type" value="Genomic_DNA"/>
</dbReference>
<keyword evidence="1" id="KW-0238">DNA-binding</keyword>
<dbReference type="GeneID" id="64142554"/>
<dbReference type="AlphaFoldDB" id="A0A6G9CZF5"/>
<dbReference type="SUPFAM" id="SSF46689">
    <property type="entry name" value="Homeodomain-like"/>
    <property type="match status" value="1"/>
</dbReference>
<evidence type="ECO:0000313" key="3">
    <source>
        <dbReference type="Proteomes" id="UP000502345"/>
    </source>
</evidence>
<dbReference type="Gene3D" id="1.10.357.10">
    <property type="entry name" value="Tetracycline Repressor, domain 2"/>
    <property type="match status" value="1"/>
</dbReference>
<dbReference type="InterPro" id="IPR050109">
    <property type="entry name" value="HTH-type_TetR-like_transc_reg"/>
</dbReference>
<sequence length="204" mass="22883">MTRVTARSDEFPLDVDLMSVGQLERRGRLTTAVVEMLAEMPSDRIQMKDVSERSGVALGTLYRYFPTKQQLLAAAMTAWSGLESVRRPEKLRADGGENNAYERVLALHRREMKAFERRPYFARLEIELHSSSDQFVIESLDLRAAAHRRMLFELMDGVPAETARVAAVAIGGTMLTALALWTSGRIGFAEAQRNVEDVIGLVIR</sequence>
<evidence type="ECO:0000313" key="2">
    <source>
        <dbReference type="EMBL" id="QIP42200.1"/>
    </source>
</evidence>
<protein>
    <submittedName>
        <fullName evidence="2">TetR family transcriptional regulator</fullName>
    </submittedName>
</protein>
<dbReference type="RefSeq" id="WP_003939912.1">
    <property type="nucleotide sequence ID" value="NZ_CP050124.1"/>
</dbReference>
<dbReference type="InterPro" id="IPR009057">
    <property type="entry name" value="Homeodomain-like_sf"/>
</dbReference>
<accession>A0A6G9CZF5</accession>
<reference evidence="2 3" key="1">
    <citation type="submission" date="2020-03" db="EMBL/GenBank/DDBJ databases">
        <title>Screen low temperature-resistant strains for efficient degradation of petroleum hydrocarbons under the low temperature.</title>
        <authorList>
            <person name="Wang Y."/>
            <person name="Chen J."/>
        </authorList>
    </citation>
    <scope>NUCLEOTIDE SEQUENCE [LARGE SCALE GENOMIC DNA]</scope>
    <source>
        <strain evidence="2 3">KB1</strain>
    </source>
</reference>
<dbReference type="PANTHER" id="PTHR30055:SF242">
    <property type="entry name" value="HTH-TYPE TRANSCRIPTIONAL REPRESSOR KSTR"/>
    <property type="match status" value="1"/>
</dbReference>